<dbReference type="AlphaFoldDB" id="A0A1U7LRJ2"/>
<gene>
    <name evidence="2" type="ORF">NEOLI_000840</name>
</gene>
<protein>
    <submittedName>
        <fullName evidence="2">Uncharacterized protein</fullName>
    </submittedName>
</protein>
<dbReference type="EMBL" id="LXFE01000464">
    <property type="protein sequence ID" value="OLL25264.1"/>
    <property type="molecule type" value="Genomic_DNA"/>
</dbReference>
<evidence type="ECO:0000313" key="3">
    <source>
        <dbReference type="Proteomes" id="UP000186594"/>
    </source>
</evidence>
<reference evidence="2 3" key="1">
    <citation type="submission" date="2016-04" db="EMBL/GenBank/DDBJ databases">
        <title>Evolutionary innovation and constraint leading to complex multicellularity in the Ascomycota.</title>
        <authorList>
            <person name="Cisse O."/>
            <person name="Nguyen A."/>
            <person name="Hewitt D.A."/>
            <person name="Jedd G."/>
            <person name="Stajich J.E."/>
        </authorList>
    </citation>
    <scope>NUCLEOTIDE SEQUENCE [LARGE SCALE GENOMIC DNA]</scope>
    <source>
        <strain evidence="2 3">DAH-3</strain>
    </source>
</reference>
<comment type="caution">
    <text evidence="2">The sequence shown here is derived from an EMBL/GenBank/DDBJ whole genome shotgun (WGS) entry which is preliminary data.</text>
</comment>
<keyword evidence="3" id="KW-1185">Reference proteome</keyword>
<feature type="region of interest" description="Disordered" evidence="1">
    <location>
        <begin position="23"/>
        <end position="43"/>
    </location>
</feature>
<organism evidence="2 3">
    <name type="scientific">Neolecta irregularis (strain DAH-3)</name>
    <dbReference type="NCBI Taxonomy" id="1198029"/>
    <lineage>
        <taxon>Eukaryota</taxon>
        <taxon>Fungi</taxon>
        <taxon>Dikarya</taxon>
        <taxon>Ascomycota</taxon>
        <taxon>Taphrinomycotina</taxon>
        <taxon>Neolectales</taxon>
        <taxon>Neolectaceae</taxon>
        <taxon>Neolecta</taxon>
    </lineage>
</organism>
<sequence>MMKESDISLVSLDAPFQLEEVQCKQNQSPLAQPERRPTPDLCSTLSSPETVEEVISPLFQALPCFEKTSSNQDTNKAIPVSQTQARLNNMPSTPPSHLRERWPKIVYSPTPSLLSMKADIRYSPIFNSCQEWLIFGSLYPKEATFEIVELLSRLPRLGMAKTASKFKGELIKELEACMLNQSGYMLGDRALCLFCVELYLAGILDSEMISMWISTLIHDGAIELAMSRYDVLKIALRYEKGELFVAIMGAIVSRKKTKDRYKCIMFMRHLNNEVDPTSSKCCL</sequence>
<dbReference type="Proteomes" id="UP000186594">
    <property type="component" value="Unassembled WGS sequence"/>
</dbReference>
<proteinExistence type="predicted"/>
<evidence type="ECO:0000256" key="1">
    <source>
        <dbReference type="SAM" id="MobiDB-lite"/>
    </source>
</evidence>
<evidence type="ECO:0000313" key="2">
    <source>
        <dbReference type="EMBL" id="OLL25264.1"/>
    </source>
</evidence>
<accession>A0A1U7LRJ2</accession>
<name>A0A1U7LRJ2_NEOID</name>